<dbReference type="Gene3D" id="3.30.530.20">
    <property type="match status" value="1"/>
</dbReference>
<evidence type="ECO:0000313" key="2">
    <source>
        <dbReference type="Proteomes" id="UP000053405"/>
    </source>
</evidence>
<dbReference type="InterPro" id="IPR023393">
    <property type="entry name" value="START-like_dom_sf"/>
</dbReference>
<sequence length="144" mass="15846">MISLQRTVQTATPARAVFEYLADFTTAQHWDPSAIRVTRIAGDGQVGSEYEVVSKFAGAQTELVYRLTDLESPTLIRLRGEKKAVTAVDTITVTSTPAGTEVTYAVEFDFHGFFRVLEPLLTIAVRRLLREGAEGLRTALNELG</sequence>
<dbReference type="OrthoDB" id="3371087at2"/>
<accession>L7LAX4</accession>
<reference evidence="1 2" key="1">
    <citation type="submission" date="2012-12" db="EMBL/GenBank/DDBJ databases">
        <title>Whole genome shotgun sequence of Gordonia hirsuta NBRC 16056.</title>
        <authorList>
            <person name="Isaki-Nakamura S."/>
            <person name="Hosoyama A."/>
            <person name="Tsuchikane K."/>
            <person name="Katsumata H."/>
            <person name="Baba S."/>
            <person name="Yamazaki S."/>
            <person name="Fujita N."/>
        </authorList>
    </citation>
    <scope>NUCLEOTIDE SEQUENCE [LARGE SCALE GENOMIC DNA]</scope>
    <source>
        <strain evidence="1 2">NBRC 16056</strain>
    </source>
</reference>
<dbReference type="Pfam" id="PF10604">
    <property type="entry name" value="Polyketide_cyc2"/>
    <property type="match status" value="1"/>
</dbReference>
<comment type="caution">
    <text evidence="1">The sequence shown here is derived from an EMBL/GenBank/DDBJ whole genome shotgun (WGS) entry which is preliminary data.</text>
</comment>
<dbReference type="eggNOG" id="COG3427">
    <property type="taxonomic scope" value="Bacteria"/>
</dbReference>
<dbReference type="AlphaFoldDB" id="L7LAX4"/>
<dbReference type="STRING" id="1121927.GOHSU_29_00320"/>
<dbReference type="SUPFAM" id="SSF55961">
    <property type="entry name" value="Bet v1-like"/>
    <property type="match status" value="1"/>
</dbReference>
<proteinExistence type="predicted"/>
<keyword evidence="2" id="KW-1185">Reference proteome</keyword>
<dbReference type="EMBL" id="BANT01000029">
    <property type="protein sequence ID" value="GAC58049.1"/>
    <property type="molecule type" value="Genomic_DNA"/>
</dbReference>
<dbReference type="InterPro" id="IPR019587">
    <property type="entry name" value="Polyketide_cyclase/dehydratase"/>
</dbReference>
<protein>
    <recommendedName>
        <fullName evidence="3">Polyketide cyclase/dehydrase</fullName>
    </recommendedName>
</protein>
<organism evidence="1 2">
    <name type="scientific">Gordonia hirsuta DSM 44140 = NBRC 16056</name>
    <dbReference type="NCBI Taxonomy" id="1121927"/>
    <lineage>
        <taxon>Bacteria</taxon>
        <taxon>Bacillati</taxon>
        <taxon>Actinomycetota</taxon>
        <taxon>Actinomycetes</taxon>
        <taxon>Mycobacteriales</taxon>
        <taxon>Gordoniaceae</taxon>
        <taxon>Gordonia</taxon>
    </lineage>
</organism>
<evidence type="ECO:0008006" key="3">
    <source>
        <dbReference type="Google" id="ProtNLM"/>
    </source>
</evidence>
<name>L7LAX4_9ACTN</name>
<gene>
    <name evidence="1" type="ORF">GOHSU_29_00320</name>
</gene>
<dbReference type="Proteomes" id="UP000053405">
    <property type="component" value="Unassembled WGS sequence"/>
</dbReference>
<dbReference type="RefSeq" id="WP_005941379.1">
    <property type="nucleotide sequence ID" value="NZ_ATVK01000015.1"/>
</dbReference>
<evidence type="ECO:0000313" key="1">
    <source>
        <dbReference type="EMBL" id="GAC58049.1"/>
    </source>
</evidence>